<keyword evidence="3" id="KW-0732">Signal</keyword>
<dbReference type="OrthoDB" id="1044679at2"/>
<feature type="coiled-coil region" evidence="1">
    <location>
        <begin position="350"/>
        <end position="387"/>
    </location>
</feature>
<dbReference type="Proteomes" id="UP000252081">
    <property type="component" value="Unassembled WGS sequence"/>
</dbReference>
<dbReference type="AlphaFoldDB" id="A0A366KRC1"/>
<evidence type="ECO:0000256" key="1">
    <source>
        <dbReference type="SAM" id="Coils"/>
    </source>
</evidence>
<evidence type="ECO:0000313" key="6">
    <source>
        <dbReference type="Proteomes" id="UP000252081"/>
    </source>
</evidence>
<dbReference type="InterPro" id="IPR045957">
    <property type="entry name" value="DUF6377"/>
</dbReference>
<keyword evidence="2" id="KW-1133">Transmembrane helix</keyword>
<comment type="caution">
    <text evidence="5">The sequence shown here is derived from an EMBL/GenBank/DDBJ whole genome shotgun (WGS) entry which is preliminary data.</text>
</comment>
<sequence length="537" mass="62990">MKFFILNIFLLIFSFSAYPVQKNNGVLDRLKTEIAKKDGYDKVKLSRIRQLRSDISHRPDHLFDTYMKLFDEYEYYKFDSAYFYGRKILELSLTGKNEIRVNISKVKIASLLLHAGMFKETFDYLDEINVSRLDKSYKYDYYCLKSGAYSNLAIYNDDVNFTRTYNQTAIKYLDSAIAQCEPGSFDYRFTRGNRQVVAGQTDQPPRDFIELLKHYKLSQHQRARLLTGLAAFYQRDNQNRLRVWLLAESAISDIRSSTKETLATLLLAEDIFKHGDLDNAYLFIQQSRDDAGFYGNRLRKLKIESILPDIATQVNMATQREKNKFLTYFLSISLLAVVVSLTSFMIFFQLRRLKVKEQIIQQKNKELKDINRQLSEINDKLREYATVNERYIGYFFDVVSGYILKLDRLKKNVERKVLAKRFGEILPDLKDIDIKKERETLFHTFDRIFVSIFPNFVEEFNSLLGKEDQIWPKSPELLNTDLRIFALIRLGITDVEAIATILEYSINTVYVYKMRIKAKSLVSGEEFDRTIMSVKAV</sequence>
<keyword evidence="1" id="KW-0175">Coiled coil</keyword>
<feature type="domain" description="DUF6377" evidence="4">
    <location>
        <begin position="253"/>
        <end position="499"/>
    </location>
</feature>
<dbReference type="RefSeq" id="WP_113951125.1">
    <property type="nucleotide sequence ID" value="NZ_QNQU01000023.1"/>
</dbReference>
<evidence type="ECO:0000256" key="2">
    <source>
        <dbReference type="SAM" id="Phobius"/>
    </source>
</evidence>
<evidence type="ECO:0000313" key="5">
    <source>
        <dbReference type="EMBL" id="RBQ03352.1"/>
    </source>
</evidence>
<evidence type="ECO:0000259" key="4">
    <source>
        <dbReference type="Pfam" id="PF19904"/>
    </source>
</evidence>
<name>A0A366KRC1_9SPHI</name>
<protein>
    <submittedName>
        <fullName evidence="5">Tetratricopeptide repeat protein</fullName>
    </submittedName>
</protein>
<feature type="transmembrane region" description="Helical" evidence="2">
    <location>
        <begin position="325"/>
        <end position="348"/>
    </location>
</feature>
<evidence type="ECO:0000256" key="3">
    <source>
        <dbReference type="SAM" id="SignalP"/>
    </source>
</evidence>
<dbReference type="EMBL" id="QNQU01000023">
    <property type="protein sequence ID" value="RBQ03352.1"/>
    <property type="molecule type" value="Genomic_DNA"/>
</dbReference>
<organism evidence="5 6">
    <name type="scientific">Pedobacter miscanthi</name>
    <dbReference type="NCBI Taxonomy" id="2259170"/>
    <lineage>
        <taxon>Bacteria</taxon>
        <taxon>Pseudomonadati</taxon>
        <taxon>Bacteroidota</taxon>
        <taxon>Sphingobacteriia</taxon>
        <taxon>Sphingobacteriales</taxon>
        <taxon>Sphingobacteriaceae</taxon>
        <taxon>Pedobacter</taxon>
    </lineage>
</organism>
<keyword evidence="2" id="KW-0472">Membrane</keyword>
<gene>
    <name evidence="5" type="ORF">DRW42_22520</name>
</gene>
<accession>A0A366KRC1</accession>
<reference evidence="5 6" key="1">
    <citation type="submission" date="2018-07" db="EMBL/GenBank/DDBJ databases">
        <title>A draft genome of a endophytic bacteria, a new species of Pedobacter.</title>
        <authorList>
            <person name="Zhang Z.D."/>
            <person name="Chen Z.J."/>
        </authorList>
    </citation>
    <scope>NUCLEOTIDE SEQUENCE [LARGE SCALE GENOMIC DNA]</scope>
    <source>
        <strain evidence="5 6">RS10</strain>
    </source>
</reference>
<feature type="signal peptide" evidence="3">
    <location>
        <begin position="1"/>
        <end position="19"/>
    </location>
</feature>
<keyword evidence="2" id="KW-0812">Transmembrane</keyword>
<dbReference type="Pfam" id="PF19904">
    <property type="entry name" value="DUF6377"/>
    <property type="match status" value="1"/>
</dbReference>
<keyword evidence="6" id="KW-1185">Reference proteome</keyword>
<feature type="chain" id="PRO_5016809211" evidence="3">
    <location>
        <begin position="20"/>
        <end position="537"/>
    </location>
</feature>
<proteinExistence type="predicted"/>